<reference evidence="2" key="1">
    <citation type="journal article" date="2023" name="Nat. Commun.">
        <title>Diploid and tetraploid genomes of Acorus and the evolution of monocots.</title>
        <authorList>
            <person name="Ma L."/>
            <person name="Liu K.W."/>
            <person name="Li Z."/>
            <person name="Hsiao Y.Y."/>
            <person name="Qi Y."/>
            <person name="Fu T."/>
            <person name="Tang G.D."/>
            <person name="Zhang D."/>
            <person name="Sun W.H."/>
            <person name="Liu D.K."/>
            <person name="Li Y."/>
            <person name="Chen G.Z."/>
            <person name="Liu X.D."/>
            <person name="Liao X.Y."/>
            <person name="Jiang Y.T."/>
            <person name="Yu X."/>
            <person name="Hao Y."/>
            <person name="Huang J."/>
            <person name="Zhao X.W."/>
            <person name="Ke S."/>
            <person name="Chen Y.Y."/>
            <person name="Wu W.L."/>
            <person name="Hsu J.L."/>
            <person name="Lin Y.F."/>
            <person name="Huang M.D."/>
            <person name="Li C.Y."/>
            <person name="Huang L."/>
            <person name="Wang Z.W."/>
            <person name="Zhao X."/>
            <person name="Zhong W.Y."/>
            <person name="Peng D.H."/>
            <person name="Ahmad S."/>
            <person name="Lan S."/>
            <person name="Zhang J.S."/>
            <person name="Tsai W.C."/>
            <person name="Van de Peer Y."/>
            <person name="Liu Z.J."/>
        </authorList>
    </citation>
    <scope>NUCLEOTIDE SEQUENCE</scope>
    <source>
        <strain evidence="2">CP</strain>
    </source>
</reference>
<comment type="caution">
    <text evidence="2">The sequence shown here is derived from an EMBL/GenBank/DDBJ whole genome shotgun (WGS) entry which is preliminary data.</text>
</comment>
<protein>
    <recommendedName>
        <fullName evidence="1">Reverse transcriptase zinc-binding domain-containing protein</fullName>
    </recommendedName>
</protein>
<dbReference type="PANTHER" id="PTHR36617">
    <property type="entry name" value="PROTEIN, PUTATIVE-RELATED"/>
    <property type="match status" value="1"/>
</dbReference>
<dbReference type="InterPro" id="IPR026960">
    <property type="entry name" value="RVT-Znf"/>
</dbReference>
<keyword evidence="3" id="KW-1185">Reference proteome</keyword>
<dbReference type="AlphaFoldDB" id="A0AAV9EV43"/>
<dbReference type="PANTHER" id="PTHR36617:SF15">
    <property type="entry name" value="REVERSE TRANSCRIPTASE ZINC-BINDING DOMAIN-CONTAINING PROTEIN"/>
    <property type="match status" value="1"/>
</dbReference>
<evidence type="ECO:0000313" key="2">
    <source>
        <dbReference type="EMBL" id="KAK1316814.1"/>
    </source>
</evidence>
<dbReference type="Pfam" id="PF13966">
    <property type="entry name" value="zf-RVT"/>
    <property type="match status" value="1"/>
</dbReference>
<dbReference type="Proteomes" id="UP001180020">
    <property type="component" value="Unassembled WGS sequence"/>
</dbReference>
<evidence type="ECO:0000259" key="1">
    <source>
        <dbReference type="Pfam" id="PF13966"/>
    </source>
</evidence>
<sequence length="273" mass="31827">MGSGEWRLNFRRISNDLQVQECADLLRDLEGQAISVDRPDELLWGPNPTEGYSVKKGYEWWSRNIRSNREMAIHTPRLWKWKVPGKIKIFMWLVLQNRLLTKSYRAKWRPFEPTDCPMCNVEPETVEHLLIRCTMAARLWSEISRSTGMGLQLQGMTELRDTVQNPIPSPHHLPVKFTRILIPAGLWAIWRTRNGVLFRGQRLYFENLWDTALQLIRDWGKHLAHNGRESSWGSHHPRVSAMAAQQGHRLCTCGVQSDIHGVSFPIWVLRQSM</sequence>
<organism evidence="2 3">
    <name type="scientific">Acorus calamus</name>
    <name type="common">Sweet flag</name>
    <dbReference type="NCBI Taxonomy" id="4465"/>
    <lineage>
        <taxon>Eukaryota</taxon>
        <taxon>Viridiplantae</taxon>
        <taxon>Streptophyta</taxon>
        <taxon>Embryophyta</taxon>
        <taxon>Tracheophyta</taxon>
        <taxon>Spermatophyta</taxon>
        <taxon>Magnoliopsida</taxon>
        <taxon>Liliopsida</taxon>
        <taxon>Acoraceae</taxon>
        <taxon>Acorus</taxon>
    </lineage>
</organism>
<name>A0AAV9EV43_ACOCL</name>
<feature type="domain" description="Reverse transcriptase zinc-binding" evidence="1">
    <location>
        <begin position="52"/>
        <end position="140"/>
    </location>
</feature>
<evidence type="ECO:0000313" key="3">
    <source>
        <dbReference type="Proteomes" id="UP001180020"/>
    </source>
</evidence>
<reference evidence="2" key="2">
    <citation type="submission" date="2023-06" db="EMBL/GenBank/DDBJ databases">
        <authorList>
            <person name="Ma L."/>
            <person name="Liu K.-W."/>
            <person name="Li Z."/>
            <person name="Hsiao Y.-Y."/>
            <person name="Qi Y."/>
            <person name="Fu T."/>
            <person name="Tang G."/>
            <person name="Zhang D."/>
            <person name="Sun W.-H."/>
            <person name="Liu D.-K."/>
            <person name="Li Y."/>
            <person name="Chen G.-Z."/>
            <person name="Liu X.-D."/>
            <person name="Liao X.-Y."/>
            <person name="Jiang Y.-T."/>
            <person name="Yu X."/>
            <person name="Hao Y."/>
            <person name="Huang J."/>
            <person name="Zhao X.-W."/>
            <person name="Ke S."/>
            <person name="Chen Y.-Y."/>
            <person name="Wu W.-L."/>
            <person name="Hsu J.-L."/>
            <person name="Lin Y.-F."/>
            <person name="Huang M.-D."/>
            <person name="Li C.-Y."/>
            <person name="Huang L."/>
            <person name="Wang Z.-W."/>
            <person name="Zhao X."/>
            <person name="Zhong W.-Y."/>
            <person name="Peng D.-H."/>
            <person name="Ahmad S."/>
            <person name="Lan S."/>
            <person name="Zhang J.-S."/>
            <person name="Tsai W.-C."/>
            <person name="Van De Peer Y."/>
            <person name="Liu Z.-J."/>
        </authorList>
    </citation>
    <scope>NUCLEOTIDE SEQUENCE</scope>
    <source>
        <strain evidence="2">CP</strain>
        <tissue evidence="2">Leaves</tissue>
    </source>
</reference>
<accession>A0AAV9EV43</accession>
<gene>
    <name evidence="2" type="ORF">QJS10_CPA05g01062</name>
</gene>
<dbReference type="EMBL" id="JAUJYO010000005">
    <property type="protein sequence ID" value="KAK1316814.1"/>
    <property type="molecule type" value="Genomic_DNA"/>
</dbReference>
<proteinExistence type="predicted"/>